<dbReference type="Gene3D" id="3.30.420.40">
    <property type="match status" value="2"/>
</dbReference>
<name>K2NYC2_9HYPH</name>
<gene>
    <name evidence="3" type="ORF">NA8A_00845</name>
</gene>
<dbReference type="EMBL" id="AMSI01000001">
    <property type="protein sequence ID" value="EKF44245.1"/>
    <property type="molecule type" value="Genomic_DNA"/>
</dbReference>
<dbReference type="InterPro" id="IPR022496">
    <property type="entry name" value="T6A_TsaB"/>
</dbReference>
<dbReference type="RefSeq" id="WP_009449323.1">
    <property type="nucleotide sequence ID" value="NZ_AMSI01000001.1"/>
</dbReference>
<dbReference type="GO" id="GO:0008233">
    <property type="term" value="F:peptidase activity"/>
    <property type="evidence" value="ECO:0007669"/>
    <property type="project" value="UniProtKB-KW"/>
</dbReference>
<dbReference type="NCBIfam" id="TIGR03725">
    <property type="entry name" value="T6A_YeaZ"/>
    <property type="match status" value="1"/>
</dbReference>
<dbReference type="Pfam" id="PF00814">
    <property type="entry name" value="TsaD"/>
    <property type="match status" value="1"/>
</dbReference>
<feature type="region of interest" description="Disordered" evidence="1">
    <location>
        <begin position="197"/>
        <end position="226"/>
    </location>
</feature>
<dbReference type="GO" id="GO:0006508">
    <property type="term" value="P:proteolysis"/>
    <property type="evidence" value="ECO:0007669"/>
    <property type="project" value="UniProtKB-KW"/>
</dbReference>
<dbReference type="GO" id="GO:0002949">
    <property type="term" value="P:tRNA threonylcarbamoyladenosine modification"/>
    <property type="evidence" value="ECO:0007669"/>
    <property type="project" value="InterPro"/>
</dbReference>
<accession>K2NYC2</accession>
<sequence>MKYLAIDTAAGFCAACVYDAQAGVELGRDVIELAKGHAEHVMAVIGRALENAGISYDRLDAVAVCVGPGSFTGVRVGVSAARGLALARGIPAIGVTSLEALAVEAREVSPGQAVLVALGQRAEGLFAAAYDAAGEVLMEAASVPVDDLAGWARKARPLLCGSAAGLVAEKAGVTLAMGSLAATADIATYARLAAAGGTEGPRPKPLYLRAPDAAPQQNFALPRREA</sequence>
<dbReference type="eggNOG" id="COG1214">
    <property type="taxonomic scope" value="Bacteria"/>
</dbReference>
<dbReference type="PATRIC" id="fig|1231190.3.peg.181"/>
<evidence type="ECO:0000259" key="2">
    <source>
        <dbReference type="Pfam" id="PF00814"/>
    </source>
</evidence>
<dbReference type="Proteomes" id="UP000007374">
    <property type="component" value="Unassembled WGS sequence"/>
</dbReference>
<evidence type="ECO:0000313" key="4">
    <source>
        <dbReference type="Proteomes" id="UP000007374"/>
    </source>
</evidence>
<protein>
    <submittedName>
        <fullName evidence="3">Peptidase M22, glycoprotease</fullName>
    </submittedName>
</protein>
<organism evidence="3 4">
    <name type="scientific">Nitratireductor indicus C115</name>
    <dbReference type="NCBI Taxonomy" id="1231190"/>
    <lineage>
        <taxon>Bacteria</taxon>
        <taxon>Pseudomonadati</taxon>
        <taxon>Pseudomonadota</taxon>
        <taxon>Alphaproteobacteria</taxon>
        <taxon>Hyphomicrobiales</taxon>
        <taxon>Phyllobacteriaceae</taxon>
        <taxon>Nitratireductor</taxon>
    </lineage>
</organism>
<dbReference type="InterPro" id="IPR000905">
    <property type="entry name" value="Gcp-like_dom"/>
</dbReference>
<reference evidence="3 4" key="1">
    <citation type="journal article" date="2012" name="J. Bacteriol.">
        <title>Genome Sequence of Nitratireductor indicus Type Strain C115.</title>
        <authorList>
            <person name="Lai Q."/>
            <person name="Li G."/>
            <person name="Yu Z."/>
            <person name="Shao Z."/>
        </authorList>
    </citation>
    <scope>NUCLEOTIDE SEQUENCE [LARGE SCALE GENOMIC DNA]</scope>
    <source>
        <strain evidence="3 4">C115</strain>
    </source>
</reference>
<evidence type="ECO:0000256" key="1">
    <source>
        <dbReference type="SAM" id="MobiDB-lite"/>
    </source>
</evidence>
<comment type="caution">
    <text evidence="3">The sequence shown here is derived from an EMBL/GenBank/DDBJ whole genome shotgun (WGS) entry which is preliminary data.</text>
</comment>
<dbReference type="InterPro" id="IPR043129">
    <property type="entry name" value="ATPase_NBD"/>
</dbReference>
<keyword evidence="3" id="KW-0378">Hydrolase</keyword>
<keyword evidence="3" id="KW-0645">Protease</keyword>
<keyword evidence="4" id="KW-1185">Reference proteome</keyword>
<dbReference type="OrthoDB" id="9809995at2"/>
<dbReference type="AlphaFoldDB" id="K2NYC2"/>
<dbReference type="SUPFAM" id="SSF53067">
    <property type="entry name" value="Actin-like ATPase domain"/>
    <property type="match status" value="1"/>
</dbReference>
<dbReference type="PANTHER" id="PTHR11735:SF11">
    <property type="entry name" value="TRNA THREONYLCARBAMOYLADENOSINE BIOSYNTHESIS PROTEIN TSAB"/>
    <property type="match status" value="1"/>
</dbReference>
<feature type="domain" description="Gcp-like" evidence="2">
    <location>
        <begin position="34"/>
        <end position="152"/>
    </location>
</feature>
<dbReference type="GO" id="GO:0005829">
    <property type="term" value="C:cytosol"/>
    <property type="evidence" value="ECO:0007669"/>
    <property type="project" value="TreeGrafter"/>
</dbReference>
<dbReference type="PANTHER" id="PTHR11735">
    <property type="entry name" value="TRNA N6-ADENOSINE THREONYLCARBAMOYLTRANSFERASE"/>
    <property type="match status" value="1"/>
</dbReference>
<evidence type="ECO:0000313" key="3">
    <source>
        <dbReference type="EMBL" id="EKF44245.1"/>
    </source>
</evidence>
<dbReference type="STRING" id="721133.SAMN05216176_102170"/>
<proteinExistence type="predicted"/>